<dbReference type="Gene3D" id="3.80.10.10">
    <property type="entry name" value="Ribonuclease Inhibitor"/>
    <property type="match status" value="1"/>
</dbReference>
<dbReference type="AlphaFoldDB" id="A0A4U6UE94"/>
<reference evidence="1" key="1">
    <citation type="submission" date="2019-03" db="EMBL/GenBank/DDBJ databases">
        <title>WGS assembly of Setaria viridis.</title>
        <authorList>
            <person name="Huang P."/>
            <person name="Jenkins J."/>
            <person name="Grimwood J."/>
            <person name="Barry K."/>
            <person name="Healey A."/>
            <person name="Mamidi S."/>
            <person name="Sreedasyam A."/>
            <person name="Shu S."/>
            <person name="Feldman M."/>
            <person name="Wu J."/>
            <person name="Yu Y."/>
            <person name="Chen C."/>
            <person name="Johnson J."/>
            <person name="Rokhsar D."/>
            <person name="Baxter I."/>
            <person name="Schmutz J."/>
            <person name="Brutnell T."/>
            <person name="Kellogg E."/>
        </authorList>
    </citation>
    <scope>NUCLEOTIDE SEQUENCE [LARGE SCALE GENOMIC DNA]</scope>
</reference>
<dbReference type="SUPFAM" id="SSF52047">
    <property type="entry name" value="RNI-like"/>
    <property type="match status" value="1"/>
</dbReference>
<keyword evidence="2" id="KW-1185">Reference proteome</keyword>
<organism evidence="1 2">
    <name type="scientific">Setaria viridis</name>
    <name type="common">Green bristlegrass</name>
    <name type="synonym">Setaria italica subsp. viridis</name>
    <dbReference type="NCBI Taxonomy" id="4556"/>
    <lineage>
        <taxon>Eukaryota</taxon>
        <taxon>Viridiplantae</taxon>
        <taxon>Streptophyta</taxon>
        <taxon>Embryophyta</taxon>
        <taxon>Tracheophyta</taxon>
        <taxon>Spermatophyta</taxon>
        <taxon>Magnoliopsida</taxon>
        <taxon>Liliopsida</taxon>
        <taxon>Poales</taxon>
        <taxon>Poaceae</taxon>
        <taxon>PACMAD clade</taxon>
        <taxon>Panicoideae</taxon>
        <taxon>Panicodae</taxon>
        <taxon>Paniceae</taxon>
        <taxon>Cenchrinae</taxon>
        <taxon>Setaria</taxon>
    </lineage>
</organism>
<proteinExistence type="predicted"/>
<dbReference type="InterPro" id="IPR032675">
    <property type="entry name" value="LRR_dom_sf"/>
</dbReference>
<accession>A0A4U6UE94</accession>
<evidence type="ECO:0000313" key="2">
    <source>
        <dbReference type="Proteomes" id="UP000298652"/>
    </source>
</evidence>
<dbReference type="EMBL" id="CM016556">
    <property type="protein sequence ID" value="TKW14381.1"/>
    <property type="molecule type" value="Genomic_DNA"/>
</dbReference>
<gene>
    <name evidence="1" type="ORF">SEVIR_5G164001v2</name>
</gene>
<name>A0A4U6UE94_SETVI</name>
<dbReference type="Gramene" id="TKW14381">
    <property type="protein sequence ID" value="TKW14381"/>
    <property type="gene ID" value="SEVIR_5G164001v2"/>
</dbReference>
<protein>
    <submittedName>
        <fullName evidence="1">Uncharacterized protein</fullName>
    </submittedName>
</protein>
<evidence type="ECO:0000313" key="1">
    <source>
        <dbReference type="EMBL" id="TKW14381.1"/>
    </source>
</evidence>
<sequence>MAEAIHGEQQRFPDLETLCVKKCPNLTTLPGVIEAPKLGVLKINGCNFLFPSSPLALWTCFVLQYLTIKRINHTLVYWPEKEFQRLVSLRYLSIKECSGLIGYVKAAPGQPISERSQVLPRLECLYIRDCESLVEVFNIPHLSRRWICAAALSLSPYSESNRTSQH</sequence>
<dbReference type="Proteomes" id="UP000298652">
    <property type="component" value="Chromosome 5"/>
</dbReference>